<name>A0A4V6PVU5_LABRH</name>
<organism evidence="1 2">
    <name type="scientific">Labedaea rhizosphaerae</name>
    <dbReference type="NCBI Taxonomy" id="598644"/>
    <lineage>
        <taxon>Bacteria</taxon>
        <taxon>Bacillati</taxon>
        <taxon>Actinomycetota</taxon>
        <taxon>Actinomycetes</taxon>
        <taxon>Pseudonocardiales</taxon>
        <taxon>Pseudonocardiaceae</taxon>
        <taxon>Labedaea</taxon>
    </lineage>
</organism>
<dbReference type="RefSeq" id="WP_133851149.1">
    <property type="nucleotide sequence ID" value="NZ_SNXZ01000003.1"/>
</dbReference>
<comment type="caution">
    <text evidence="1">The sequence shown here is derived from an EMBL/GenBank/DDBJ whole genome shotgun (WGS) entry which is preliminary data.</text>
</comment>
<proteinExistence type="predicted"/>
<evidence type="ECO:0008006" key="3">
    <source>
        <dbReference type="Google" id="ProtNLM"/>
    </source>
</evidence>
<dbReference type="SUPFAM" id="SSF48576">
    <property type="entry name" value="Terpenoid synthases"/>
    <property type="match status" value="1"/>
</dbReference>
<sequence>MTDLRYPPVASYVPVALSVMRSLADLERWTAAELPGYRDAPLSAIALTESVVQPWASAAETALSGRMAVWVCAIDDHIEREVSELDKLDEFIDRCNSVVRTGRPDDSNTLLAALSGWQRELADRPGYPALASLWERKFAACLRAMRYDWVVGTARANGTGTTSMNTTVAEYLDNADSISIWQVHLPCWVSPEDAGPVEHLDVLVPALDDIAVVCRLANDLASYWRERDDPRENNVLMYGVAPDWVRAEIERRLDAVRERLAPLVAKDHLPAVGLIRRAEWAVGLYARTDLHVSSADLARRPSEA</sequence>
<dbReference type="OrthoDB" id="3398195at2"/>
<evidence type="ECO:0000313" key="2">
    <source>
        <dbReference type="Proteomes" id="UP000295444"/>
    </source>
</evidence>
<dbReference type="AlphaFoldDB" id="A0A4V6PVU5"/>
<dbReference type="EMBL" id="SNXZ01000003">
    <property type="protein sequence ID" value="TDP98038.1"/>
    <property type="molecule type" value="Genomic_DNA"/>
</dbReference>
<gene>
    <name evidence="1" type="ORF">EV186_1031018</name>
</gene>
<evidence type="ECO:0000313" key="1">
    <source>
        <dbReference type="EMBL" id="TDP98038.1"/>
    </source>
</evidence>
<accession>A0A4V6PVU5</accession>
<dbReference type="Proteomes" id="UP000295444">
    <property type="component" value="Unassembled WGS sequence"/>
</dbReference>
<dbReference type="Gene3D" id="1.10.600.10">
    <property type="entry name" value="Farnesyl Diphosphate Synthase"/>
    <property type="match status" value="1"/>
</dbReference>
<reference evidence="1 2" key="1">
    <citation type="submission" date="2019-03" db="EMBL/GenBank/DDBJ databases">
        <title>Genomic Encyclopedia of Type Strains, Phase IV (KMG-IV): sequencing the most valuable type-strain genomes for metagenomic binning, comparative biology and taxonomic classification.</title>
        <authorList>
            <person name="Goeker M."/>
        </authorList>
    </citation>
    <scope>NUCLEOTIDE SEQUENCE [LARGE SCALE GENOMIC DNA]</scope>
    <source>
        <strain evidence="1 2">DSM 45361</strain>
    </source>
</reference>
<keyword evidence="2" id="KW-1185">Reference proteome</keyword>
<dbReference type="InterPro" id="IPR008949">
    <property type="entry name" value="Isoprenoid_synthase_dom_sf"/>
</dbReference>
<dbReference type="Pfam" id="PF19086">
    <property type="entry name" value="Terpene_syn_C_2"/>
    <property type="match status" value="1"/>
</dbReference>
<protein>
    <recommendedName>
        <fullName evidence="3">Terpene synthase</fullName>
    </recommendedName>
</protein>